<dbReference type="FunFam" id="1.20.81.30:FF:000001">
    <property type="entry name" value="Type II secretion system protein F"/>
    <property type="match status" value="2"/>
</dbReference>
<dbReference type="PRINTS" id="PR00812">
    <property type="entry name" value="BCTERIALGSPF"/>
</dbReference>
<dbReference type="Pfam" id="PF00482">
    <property type="entry name" value="T2SSF"/>
    <property type="match status" value="2"/>
</dbReference>
<feature type="domain" description="Type II secretion system protein GspF" evidence="9">
    <location>
        <begin position="63"/>
        <end position="185"/>
    </location>
</feature>
<dbReference type="InterPro" id="IPR003004">
    <property type="entry name" value="GspF/PilC"/>
</dbReference>
<evidence type="ECO:0000256" key="1">
    <source>
        <dbReference type="ARBA" id="ARBA00004429"/>
    </source>
</evidence>
<dbReference type="GO" id="GO:0015628">
    <property type="term" value="P:protein secretion by the type II secretion system"/>
    <property type="evidence" value="ECO:0007669"/>
    <property type="project" value="TreeGrafter"/>
</dbReference>
<organism evidence="10 11">
    <name type="scientific">Franconibacter pulveris</name>
    <dbReference type="NCBI Taxonomy" id="435910"/>
    <lineage>
        <taxon>Bacteria</taxon>
        <taxon>Pseudomonadati</taxon>
        <taxon>Pseudomonadota</taxon>
        <taxon>Gammaproteobacteria</taxon>
        <taxon>Enterobacterales</taxon>
        <taxon>Enterobacteriaceae</taxon>
        <taxon>Franconibacter</taxon>
    </lineage>
</organism>
<dbReference type="OrthoDB" id="9805682at2"/>
<dbReference type="InterPro" id="IPR042094">
    <property type="entry name" value="T2SS_GspF_sf"/>
</dbReference>
<evidence type="ECO:0000313" key="11">
    <source>
        <dbReference type="Proteomes" id="UP000037315"/>
    </source>
</evidence>
<feature type="transmembrane region" description="Helical" evidence="8">
    <location>
        <begin position="214"/>
        <end position="233"/>
    </location>
</feature>
<evidence type="ECO:0000256" key="5">
    <source>
        <dbReference type="ARBA" id="ARBA00022692"/>
    </source>
</evidence>
<dbReference type="Proteomes" id="UP000037315">
    <property type="component" value="Unassembled WGS sequence"/>
</dbReference>
<evidence type="ECO:0000256" key="7">
    <source>
        <dbReference type="ARBA" id="ARBA00023136"/>
    </source>
</evidence>
<keyword evidence="6 8" id="KW-1133">Transmembrane helix</keyword>
<protein>
    <submittedName>
        <fullName evidence="10">Type IV pilin biogenesis protein</fullName>
    </submittedName>
</protein>
<evidence type="ECO:0000313" key="10">
    <source>
        <dbReference type="EMBL" id="KMV35109.1"/>
    </source>
</evidence>
<accession>A0A0J8YC75</accession>
<dbReference type="NCBIfam" id="NF007861">
    <property type="entry name" value="PRK10573.1"/>
    <property type="match status" value="1"/>
</dbReference>
<dbReference type="EMBL" id="LFEJ01000012">
    <property type="protein sequence ID" value="KMV35109.1"/>
    <property type="molecule type" value="Genomic_DNA"/>
</dbReference>
<comment type="similarity">
    <text evidence="2">Belongs to the GSP F family.</text>
</comment>
<comment type="caution">
    <text evidence="10">The sequence shown here is derived from an EMBL/GenBank/DDBJ whole genome shotgun (WGS) entry which is preliminary data.</text>
</comment>
<keyword evidence="3" id="KW-1003">Cell membrane</keyword>
<keyword evidence="7 8" id="KW-0472">Membrane</keyword>
<sequence length="399" mass="44088">MANQLWRWQGLNNQGERLSGQLWASDRPQALLHLSEAGLHPLSLRKAPVNKRLWRGMHSLPVIRQLATLLQAGVSLTDGLALLAQQQSSAQWRALLEQIAGEVQRGVTLSQAMKAWPDVFTPLAVSLVNTGEMTGKLDICCEKLANQQEEQQRLRQLVGKALRYPVIILIMALAMTLGMAGFVLPQFAAIYASFSTPLPWITRAVIAFSQGLTRYGPVWISAGTLCIAAIVFFRKRPAWRLAEEKMGLKLPLFGLLLRGQKLSQIYTVLTMTQQSGIPLLQGLTSVEMTLSSPFWQATIARIRTKIAQGLPFCQAIEDEAGFSTLCMQMIRTGEETGALDIMLARLAQWHTQQTQLRAETLATSLEPIMMIVIGLIIGTLVIAMYLPLFNLGDAMSGVR</sequence>
<keyword evidence="5 8" id="KW-0812">Transmembrane</keyword>
<evidence type="ECO:0000256" key="4">
    <source>
        <dbReference type="ARBA" id="ARBA00022519"/>
    </source>
</evidence>
<gene>
    <name evidence="10" type="ORF">ACH50_07640</name>
</gene>
<name>A0A0J8YC75_9ENTR</name>
<feature type="transmembrane region" description="Helical" evidence="8">
    <location>
        <begin position="367"/>
        <end position="389"/>
    </location>
</feature>
<keyword evidence="4" id="KW-0997">Cell inner membrane</keyword>
<keyword evidence="11" id="KW-1185">Reference proteome</keyword>
<evidence type="ECO:0000256" key="3">
    <source>
        <dbReference type="ARBA" id="ARBA00022475"/>
    </source>
</evidence>
<reference evidence="10 11" key="1">
    <citation type="submission" date="2015-06" db="EMBL/GenBank/DDBJ databases">
        <title>Genome sequencing of Cronobacter sp. strain DJ34 isolated from petroleum contaminated sludge of Duliajan Oil Fields, Assam, India.</title>
        <authorList>
            <person name="Pal S."/>
            <person name="Banerjee T.D."/>
            <person name="Roy A."/>
            <person name="Sar P."/>
            <person name="Kazy S.K."/>
        </authorList>
    </citation>
    <scope>NUCLEOTIDE SEQUENCE [LARGE SCALE GENOMIC DNA]</scope>
    <source>
        <strain evidence="10 11">DJ34</strain>
    </source>
</reference>
<evidence type="ECO:0000259" key="9">
    <source>
        <dbReference type="Pfam" id="PF00482"/>
    </source>
</evidence>
<dbReference type="Gene3D" id="1.20.81.30">
    <property type="entry name" value="Type II secretion system (T2SS), domain F"/>
    <property type="match status" value="2"/>
</dbReference>
<dbReference type="InterPro" id="IPR018076">
    <property type="entry name" value="T2SS_GspF_dom"/>
</dbReference>
<dbReference type="STRING" id="1121863.GCA_000621185_01944"/>
<evidence type="ECO:0000256" key="6">
    <source>
        <dbReference type="ARBA" id="ARBA00022989"/>
    </source>
</evidence>
<proteinExistence type="inferred from homology"/>
<dbReference type="AlphaFoldDB" id="A0A0J8YC75"/>
<feature type="transmembrane region" description="Helical" evidence="8">
    <location>
        <begin position="161"/>
        <end position="194"/>
    </location>
</feature>
<evidence type="ECO:0000256" key="8">
    <source>
        <dbReference type="SAM" id="Phobius"/>
    </source>
</evidence>
<dbReference type="PANTHER" id="PTHR30012">
    <property type="entry name" value="GENERAL SECRETION PATHWAY PROTEIN"/>
    <property type="match status" value="1"/>
</dbReference>
<dbReference type="PANTHER" id="PTHR30012:SF7">
    <property type="entry name" value="PROTEIN TRANSPORT PROTEIN HOFC HOMOLOG"/>
    <property type="match status" value="1"/>
</dbReference>
<evidence type="ECO:0000256" key="2">
    <source>
        <dbReference type="ARBA" id="ARBA00005745"/>
    </source>
</evidence>
<feature type="domain" description="Type II secretion system protein GspF" evidence="9">
    <location>
        <begin position="267"/>
        <end position="387"/>
    </location>
</feature>
<comment type="subcellular location">
    <subcellularLocation>
        <location evidence="1">Cell inner membrane</location>
        <topology evidence="1">Multi-pass membrane protein</topology>
    </subcellularLocation>
</comment>
<dbReference type="GO" id="GO:0005886">
    <property type="term" value="C:plasma membrane"/>
    <property type="evidence" value="ECO:0007669"/>
    <property type="project" value="UniProtKB-SubCell"/>
</dbReference>
<dbReference type="PATRIC" id="fig|1656095.3.peg.3518"/>
<dbReference type="RefSeq" id="WP_048887715.1">
    <property type="nucleotide sequence ID" value="NZ_LFEJ01000012.1"/>
</dbReference>